<dbReference type="InterPro" id="IPR050595">
    <property type="entry name" value="Bact_response_regulator"/>
</dbReference>
<evidence type="ECO:0000259" key="4">
    <source>
        <dbReference type="PROSITE" id="PS50110"/>
    </source>
</evidence>
<accession>A0A327M7I4</accession>
<feature type="domain" description="Response regulatory" evidence="4">
    <location>
        <begin position="38"/>
        <end position="152"/>
    </location>
</feature>
<name>A0A327M7I4_9PROT</name>
<dbReference type="InterPro" id="IPR011006">
    <property type="entry name" value="CheY-like_superfamily"/>
</dbReference>
<organism evidence="5 6">
    <name type="scientific">Roseicella frigidaeris</name>
    <dbReference type="NCBI Taxonomy" id="2230885"/>
    <lineage>
        <taxon>Bacteria</taxon>
        <taxon>Pseudomonadati</taxon>
        <taxon>Pseudomonadota</taxon>
        <taxon>Alphaproteobacteria</taxon>
        <taxon>Acetobacterales</taxon>
        <taxon>Roseomonadaceae</taxon>
        <taxon>Roseicella</taxon>
    </lineage>
</organism>
<evidence type="ECO:0000256" key="2">
    <source>
        <dbReference type="PROSITE-ProRule" id="PRU00169"/>
    </source>
</evidence>
<dbReference type="SUPFAM" id="SSF52172">
    <property type="entry name" value="CheY-like"/>
    <property type="match status" value="1"/>
</dbReference>
<dbReference type="PANTHER" id="PTHR44591:SF3">
    <property type="entry name" value="RESPONSE REGULATORY DOMAIN-CONTAINING PROTEIN"/>
    <property type="match status" value="1"/>
</dbReference>
<sequence>MARAIQPPPDALPRRQGLTGRPARCRARPGRREGGPMRVLLIEDDALVRNMLSETLDGDGFEVDGLANAEDALILLGAGQVPDVLVADVNLGAGLNGFDLAEMARARHPDVEVILISGSAPEPARWAGGRREHFLQKPFAPDRLASMIREAGAARAP</sequence>
<keyword evidence="1 2" id="KW-0597">Phosphoprotein</keyword>
<dbReference type="EMBL" id="QLIX01000009">
    <property type="protein sequence ID" value="RAI58435.1"/>
    <property type="molecule type" value="Genomic_DNA"/>
</dbReference>
<dbReference type="Pfam" id="PF00072">
    <property type="entry name" value="Response_reg"/>
    <property type="match status" value="1"/>
</dbReference>
<feature type="region of interest" description="Disordered" evidence="3">
    <location>
        <begin position="1"/>
        <end position="32"/>
    </location>
</feature>
<dbReference type="GO" id="GO:0000160">
    <property type="term" value="P:phosphorelay signal transduction system"/>
    <property type="evidence" value="ECO:0007669"/>
    <property type="project" value="InterPro"/>
</dbReference>
<gene>
    <name evidence="5" type="ORF">DOO78_13880</name>
</gene>
<dbReference type="SMART" id="SM00448">
    <property type="entry name" value="REC"/>
    <property type="match status" value="1"/>
</dbReference>
<evidence type="ECO:0000313" key="5">
    <source>
        <dbReference type="EMBL" id="RAI58435.1"/>
    </source>
</evidence>
<dbReference type="Proteomes" id="UP000249065">
    <property type="component" value="Unassembled WGS sequence"/>
</dbReference>
<dbReference type="OrthoDB" id="8019678at2"/>
<dbReference type="PROSITE" id="PS50110">
    <property type="entry name" value="RESPONSE_REGULATORY"/>
    <property type="match status" value="1"/>
</dbReference>
<dbReference type="Gene3D" id="3.40.50.2300">
    <property type="match status" value="1"/>
</dbReference>
<evidence type="ECO:0000256" key="1">
    <source>
        <dbReference type="ARBA" id="ARBA00022553"/>
    </source>
</evidence>
<dbReference type="PANTHER" id="PTHR44591">
    <property type="entry name" value="STRESS RESPONSE REGULATOR PROTEIN 1"/>
    <property type="match status" value="1"/>
</dbReference>
<reference evidence="6" key="1">
    <citation type="submission" date="2018-06" db="EMBL/GenBank/DDBJ databases">
        <authorList>
            <person name="Khan S.A."/>
        </authorList>
    </citation>
    <scope>NUCLEOTIDE SEQUENCE [LARGE SCALE GENOMIC DNA]</scope>
    <source>
        <strain evidence="6">DB-1506</strain>
    </source>
</reference>
<dbReference type="AlphaFoldDB" id="A0A327M7I4"/>
<feature type="modified residue" description="4-aspartylphosphate" evidence="2">
    <location>
        <position position="88"/>
    </location>
</feature>
<feature type="compositionally biased region" description="Pro residues" evidence="3">
    <location>
        <begin position="1"/>
        <end position="11"/>
    </location>
</feature>
<protein>
    <recommendedName>
        <fullName evidence="4">Response regulatory domain-containing protein</fullName>
    </recommendedName>
</protein>
<keyword evidence="6" id="KW-1185">Reference proteome</keyword>
<dbReference type="InterPro" id="IPR001789">
    <property type="entry name" value="Sig_transdc_resp-reg_receiver"/>
</dbReference>
<evidence type="ECO:0000256" key="3">
    <source>
        <dbReference type="SAM" id="MobiDB-lite"/>
    </source>
</evidence>
<comment type="caution">
    <text evidence="5">The sequence shown here is derived from an EMBL/GenBank/DDBJ whole genome shotgun (WGS) entry which is preliminary data.</text>
</comment>
<evidence type="ECO:0000313" key="6">
    <source>
        <dbReference type="Proteomes" id="UP000249065"/>
    </source>
</evidence>
<proteinExistence type="predicted"/>